<comment type="caution">
    <text evidence="1">The sequence shown here is derived from an EMBL/GenBank/DDBJ whole genome shotgun (WGS) entry which is preliminary data.</text>
</comment>
<gene>
    <name evidence="1" type="ORF">EAH76_06090</name>
</gene>
<dbReference type="OrthoDB" id="3777295at2"/>
<dbReference type="EMBL" id="RCZC01000002">
    <property type="protein sequence ID" value="TPG55261.1"/>
    <property type="molecule type" value="Genomic_DNA"/>
</dbReference>
<organism evidence="1 2">
    <name type="scientific">Sphingomonas glacialis</name>
    <dbReference type="NCBI Taxonomy" id="658225"/>
    <lineage>
        <taxon>Bacteria</taxon>
        <taxon>Pseudomonadati</taxon>
        <taxon>Pseudomonadota</taxon>
        <taxon>Alphaproteobacteria</taxon>
        <taxon>Sphingomonadales</taxon>
        <taxon>Sphingomonadaceae</taxon>
        <taxon>Sphingomonas</taxon>
    </lineage>
</organism>
<dbReference type="AlphaFoldDB" id="A0A502G0W2"/>
<protein>
    <recommendedName>
        <fullName evidence="3">DUF3108 domain-containing protein</fullName>
    </recommendedName>
</protein>
<name>A0A502G0W2_9SPHN</name>
<evidence type="ECO:0000313" key="2">
    <source>
        <dbReference type="Proteomes" id="UP000319931"/>
    </source>
</evidence>
<proteinExistence type="predicted"/>
<dbReference type="Proteomes" id="UP000319931">
    <property type="component" value="Unassembled WGS sequence"/>
</dbReference>
<sequence length="243" mass="26988">MAHRSIRGKIRYTSKKPDMLDQERGREWFAFTHHGDGSVVIRAHCEIDEPAPTVLRDVIYAIGPDGKPQNLHVHLMVGDTFMGSGWFNATHSDTGGTIECESFGPSIGRLSQTVTFDRAIDGMGTHPIVSDGFMTRCIDLSKGPHRRAIRAYLPSPDHRGATPPMIAEVVIDMEYIGEETVTVAAGTFACRHYRYIDASEHGMGGVTHPTYEMWVTADEDSIFVQGGVGGYMQTWYELVELDR</sequence>
<keyword evidence="2" id="KW-1185">Reference proteome</keyword>
<reference evidence="1 2" key="1">
    <citation type="journal article" date="2019" name="Environ. Microbiol.">
        <title>Species interactions and distinct microbial communities in high Arctic permafrost affected cryosols are associated with the CH4 and CO2 gas fluxes.</title>
        <authorList>
            <person name="Altshuler I."/>
            <person name="Hamel J."/>
            <person name="Turney S."/>
            <person name="Magnuson E."/>
            <person name="Levesque R."/>
            <person name="Greer C."/>
            <person name="Whyte L.G."/>
        </authorList>
    </citation>
    <scope>NUCLEOTIDE SEQUENCE [LARGE SCALE GENOMIC DNA]</scope>
    <source>
        <strain evidence="1 2">E6.1</strain>
    </source>
</reference>
<evidence type="ECO:0000313" key="1">
    <source>
        <dbReference type="EMBL" id="TPG55261.1"/>
    </source>
</evidence>
<accession>A0A502G0W2</accession>
<evidence type="ECO:0008006" key="3">
    <source>
        <dbReference type="Google" id="ProtNLM"/>
    </source>
</evidence>